<accession>A0A812EZP5</accession>
<dbReference type="AlphaFoldDB" id="A0A812EZP5"/>
<organism evidence="1 2">
    <name type="scientific">Candidatus Nitrosotenuis uzonensis</name>
    <dbReference type="NCBI Taxonomy" id="1407055"/>
    <lineage>
        <taxon>Archaea</taxon>
        <taxon>Nitrososphaerota</taxon>
        <taxon>Candidatus Nitrosotenuis</taxon>
    </lineage>
</organism>
<reference evidence="1" key="1">
    <citation type="submission" date="2021-02" db="EMBL/GenBank/DDBJ databases">
        <authorList>
            <person name="Han P."/>
        </authorList>
    </citation>
    <scope>NUCLEOTIDE SEQUENCE</scope>
    <source>
        <strain evidence="1">Candidatus Nitrosotenuis uzonensis 5A</strain>
    </source>
</reference>
<proteinExistence type="predicted"/>
<name>A0A812EZP5_9ARCH</name>
<gene>
    <name evidence="1" type="ORF">NUZ5A_20544</name>
</gene>
<comment type="caution">
    <text evidence="1">The sequence shown here is derived from an EMBL/GenBank/DDBJ whole genome shotgun (WGS) entry which is preliminary data.</text>
</comment>
<dbReference type="EMBL" id="CAJNAQ010000002">
    <property type="protein sequence ID" value="CAE6488990.1"/>
    <property type="molecule type" value="Genomic_DNA"/>
</dbReference>
<evidence type="ECO:0000313" key="1">
    <source>
        <dbReference type="EMBL" id="CAE6488990.1"/>
    </source>
</evidence>
<evidence type="ECO:0000313" key="2">
    <source>
        <dbReference type="Proteomes" id="UP000655759"/>
    </source>
</evidence>
<sequence length="100" mass="11560">MATPKVFWSIQFTNGFKKSFAGLTELEQWRVRGFLRNIVHIKDPTKVYHHTACENCPPDFHLFGLSDDGLGNSGIEIQVWLHKKTQTAWFLKCRKATKPN</sequence>
<protein>
    <submittedName>
        <fullName evidence="1">Uncharacterized protein</fullName>
    </submittedName>
</protein>
<dbReference type="Proteomes" id="UP000655759">
    <property type="component" value="Unassembled WGS sequence"/>
</dbReference>
<dbReference type="RefSeq" id="WP_205098388.1">
    <property type="nucleotide sequence ID" value="NZ_CAJNAQ010000002.1"/>
</dbReference>